<dbReference type="RefSeq" id="WP_126813827.1">
    <property type="nucleotide sequence ID" value="NZ_NGKC01000008.1"/>
</dbReference>
<feature type="transmembrane region" description="Helical" evidence="1">
    <location>
        <begin position="339"/>
        <end position="357"/>
    </location>
</feature>
<gene>
    <name evidence="2" type="ORF">CBF27_08165</name>
</gene>
<feature type="transmembrane region" description="Helical" evidence="1">
    <location>
        <begin position="314"/>
        <end position="333"/>
    </location>
</feature>
<feature type="transmembrane region" description="Helical" evidence="1">
    <location>
        <begin position="224"/>
        <end position="244"/>
    </location>
</feature>
<dbReference type="EMBL" id="NGKC01000008">
    <property type="protein sequence ID" value="RSU11462.1"/>
    <property type="molecule type" value="Genomic_DNA"/>
</dbReference>
<organism evidence="2 3">
    <name type="scientific">Vagococcus acidifermentans</name>
    <dbReference type="NCBI Taxonomy" id="564710"/>
    <lineage>
        <taxon>Bacteria</taxon>
        <taxon>Bacillati</taxon>
        <taxon>Bacillota</taxon>
        <taxon>Bacilli</taxon>
        <taxon>Lactobacillales</taxon>
        <taxon>Enterococcaceae</taxon>
        <taxon>Vagococcus</taxon>
    </lineage>
</organism>
<name>A0A430ATS4_9ENTE</name>
<keyword evidence="1" id="KW-0812">Transmembrane</keyword>
<dbReference type="AlphaFoldDB" id="A0A430ATS4"/>
<feature type="transmembrane region" description="Helical" evidence="1">
    <location>
        <begin position="200"/>
        <end position="217"/>
    </location>
</feature>
<evidence type="ECO:0008006" key="4">
    <source>
        <dbReference type="Google" id="ProtNLM"/>
    </source>
</evidence>
<dbReference type="Proteomes" id="UP000286773">
    <property type="component" value="Unassembled WGS sequence"/>
</dbReference>
<keyword evidence="1" id="KW-1133">Transmembrane helix</keyword>
<reference evidence="2 3" key="1">
    <citation type="submission" date="2017-05" db="EMBL/GenBank/DDBJ databases">
        <title>Vagococcus spp. assemblies.</title>
        <authorList>
            <person name="Gulvik C.A."/>
        </authorList>
    </citation>
    <scope>NUCLEOTIDE SEQUENCE [LARGE SCALE GENOMIC DNA]</scope>
    <source>
        <strain evidence="2 3">LMG 24798</strain>
    </source>
</reference>
<keyword evidence="1" id="KW-0472">Membrane</keyword>
<evidence type="ECO:0000313" key="2">
    <source>
        <dbReference type="EMBL" id="RSU11462.1"/>
    </source>
</evidence>
<feature type="transmembrane region" description="Helical" evidence="1">
    <location>
        <begin position="21"/>
        <end position="39"/>
    </location>
</feature>
<comment type="caution">
    <text evidence="2">The sequence shown here is derived from an EMBL/GenBank/DDBJ whole genome shotgun (WGS) entry which is preliminary data.</text>
</comment>
<dbReference type="OrthoDB" id="5056808at2"/>
<sequence>MSQPTLPIQSEQSASMRYQDKYTYVLLLLFAAGIMLVVSKSSPLYVINDWVDLNAFLTMGKGWAHGLVPYRDLFEQKGPVLYVLFLLAHQIANSYLGVFIIETLFFFLTLVILFKTARFFLSSRMSLVLCFISAIFLTLSPFFKAGGSAEELAFPAIVYTIYLVFKLQAQAFKLSKMSYLLSGVSLGCLFWAKYTMIGSWVGFFLSLAVCLLIQKELKELLGAVTYSLLGFSLVSFAVLAYFYATGALGDLYHAYFYANIALYPPEGASSVAGKLINAIVIYVSYLKDYPLLFAALLGGPFIALFDKQIFRTNGVLFMYLSSYFLLIATTFFGGKFYEYYFLVLCPFACLPLLSVLVRLDRQPVTRLRLLLTSVTCLLFSMGMNGNIVFSKLFPDNPSISLDGSAPEPAQLRFAKLIRQEDNPTLLNYGQLDMGLYQAADVLPVNYFFEKQNIPDSRLPQMMAEQNRLVDEKQVMFVVVRTLQGKSETEIPEHIRRNYDLIAVHDQFFEQDRTYWLYKVKPD</sequence>
<evidence type="ECO:0000313" key="3">
    <source>
        <dbReference type="Proteomes" id="UP000286773"/>
    </source>
</evidence>
<evidence type="ECO:0000256" key="1">
    <source>
        <dbReference type="SAM" id="Phobius"/>
    </source>
</evidence>
<keyword evidence="3" id="KW-1185">Reference proteome</keyword>
<accession>A0A430ATS4</accession>
<feature type="transmembrane region" description="Helical" evidence="1">
    <location>
        <begin position="126"/>
        <end position="143"/>
    </location>
</feature>
<feature type="transmembrane region" description="Helical" evidence="1">
    <location>
        <begin position="369"/>
        <end position="389"/>
    </location>
</feature>
<feature type="transmembrane region" description="Helical" evidence="1">
    <location>
        <begin position="94"/>
        <end position="114"/>
    </location>
</feature>
<feature type="transmembrane region" description="Helical" evidence="1">
    <location>
        <begin position="289"/>
        <end position="305"/>
    </location>
</feature>
<proteinExistence type="predicted"/>
<protein>
    <recommendedName>
        <fullName evidence="4">Glycosyltransferase RgtA/B/C/D-like domain-containing protein</fullName>
    </recommendedName>
</protein>